<evidence type="ECO:0000313" key="3">
    <source>
        <dbReference type="Proteomes" id="UP001164743"/>
    </source>
</evidence>
<dbReference type="Proteomes" id="UP001164743">
    <property type="component" value="Chromosome 7A"/>
</dbReference>
<evidence type="ECO:0000256" key="1">
    <source>
        <dbReference type="SAM" id="MobiDB-lite"/>
    </source>
</evidence>
<accession>A0ABY7CPX2</accession>
<dbReference type="GeneID" id="77812356"/>
<gene>
    <name evidence="2" type="ORF">PtA15_7A815</name>
</gene>
<feature type="compositionally biased region" description="Basic and acidic residues" evidence="1">
    <location>
        <begin position="31"/>
        <end position="42"/>
    </location>
</feature>
<sequence>MQPTVRRLGRLCRPSPPDSALNNSPPPSNHKSPDQPKKDRVPPKTIQLRRTTQPDFLPARSATLANNIEDGPDFGKHPTTADVLQLIAESQRATH</sequence>
<feature type="region of interest" description="Disordered" evidence="1">
    <location>
        <begin position="1"/>
        <end position="59"/>
    </location>
</feature>
<organism evidence="2 3">
    <name type="scientific">Puccinia triticina</name>
    <dbReference type="NCBI Taxonomy" id="208348"/>
    <lineage>
        <taxon>Eukaryota</taxon>
        <taxon>Fungi</taxon>
        <taxon>Dikarya</taxon>
        <taxon>Basidiomycota</taxon>
        <taxon>Pucciniomycotina</taxon>
        <taxon>Pucciniomycetes</taxon>
        <taxon>Pucciniales</taxon>
        <taxon>Pucciniaceae</taxon>
        <taxon>Puccinia</taxon>
    </lineage>
</organism>
<evidence type="ECO:0000313" key="2">
    <source>
        <dbReference type="EMBL" id="WAQ87085.1"/>
    </source>
</evidence>
<dbReference type="EMBL" id="CP110427">
    <property type="protein sequence ID" value="WAQ87085.1"/>
    <property type="molecule type" value="Genomic_DNA"/>
</dbReference>
<protein>
    <submittedName>
        <fullName evidence="2">Uncharacterized protein</fullName>
    </submittedName>
</protein>
<name>A0ABY7CPX2_9BASI</name>
<proteinExistence type="predicted"/>
<keyword evidence="3" id="KW-1185">Reference proteome</keyword>
<dbReference type="RefSeq" id="XP_053022640.1">
    <property type="nucleotide sequence ID" value="XM_053171461.1"/>
</dbReference>
<reference evidence="2" key="1">
    <citation type="submission" date="2022-10" db="EMBL/GenBank/DDBJ databases">
        <title>Puccinia triticina Genome sequencing and assembly.</title>
        <authorList>
            <person name="Li C."/>
        </authorList>
    </citation>
    <scope>NUCLEOTIDE SEQUENCE</scope>
    <source>
        <strain evidence="2">Pt15</strain>
    </source>
</reference>